<proteinExistence type="predicted"/>
<evidence type="ECO:0000313" key="3">
    <source>
        <dbReference type="Proteomes" id="UP000824169"/>
    </source>
</evidence>
<protein>
    <submittedName>
        <fullName evidence="2">EamA-like transporter family protein</fullName>
    </submittedName>
</protein>
<comment type="caution">
    <text evidence="2">The sequence shown here is derived from an EMBL/GenBank/DDBJ whole genome shotgun (WGS) entry which is preliminary data.</text>
</comment>
<dbReference type="Gene3D" id="1.10.3730.20">
    <property type="match status" value="1"/>
</dbReference>
<evidence type="ECO:0000256" key="1">
    <source>
        <dbReference type="SAM" id="Phobius"/>
    </source>
</evidence>
<reference evidence="2" key="1">
    <citation type="submission" date="2020-10" db="EMBL/GenBank/DDBJ databases">
        <authorList>
            <person name="Gilroy R."/>
        </authorList>
    </citation>
    <scope>NUCLEOTIDE SEQUENCE</scope>
    <source>
        <strain evidence="2">CHK188-20938</strain>
    </source>
</reference>
<reference evidence="2" key="2">
    <citation type="journal article" date="2021" name="PeerJ">
        <title>Extensive microbial diversity within the chicken gut microbiome revealed by metagenomics and culture.</title>
        <authorList>
            <person name="Gilroy R."/>
            <person name="Ravi A."/>
            <person name="Getino M."/>
            <person name="Pursley I."/>
            <person name="Horton D.L."/>
            <person name="Alikhan N.F."/>
            <person name="Baker D."/>
            <person name="Gharbi K."/>
            <person name="Hall N."/>
            <person name="Watson M."/>
            <person name="Adriaenssens E.M."/>
            <person name="Foster-Nyarko E."/>
            <person name="Jarju S."/>
            <person name="Secka A."/>
            <person name="Antonio M."/>
            <person name="Oren A."/>
            <person name="Chaudhuri R.R."/>
            <person name="La Ragione R."/>
            <person name="Hildebrand F."/>
            <person name="Pallen M.J."/>
        </authorList>
    </citation>
    <scope>NUCLEOTIDE SEQUENCE</scope>
    <source>
        <strain evidence="2">CHK188-20938</strain>
    </source>
</reference>
<gene>
    <name evidence="2" type="ORF">IAB71_05395</name>
</gene>
<dbReference type="AlphaFoldDB" id="A0A9D1TA52"/>
<keyword evidence="1" id="KW-0472">Membrane</keyword>
<feature type="transmembrane region" description="Helical" evidence="1">
    <location>
        <begin position="96"/>
        <end position="112"/>
    </location>
</feature>
<organism evidence="2 3">
    <name type="scientific">Candidatus Scatomonas pullistercoris</name>
    <dbReference type="NCBI Taxonomy" id="2840920"/>
    <lineage>
        <taxon>Bacteria</taxon>
        <taxon>Bacillati</taxon>
        <taxon>Bacillota</taxon>
        <taxon>Clostridia</taxon>
        <taxon>Lachnospirales</taxon>
        <taxon>Lachnospiraceae</taxon>
        <taxon>Lachnospiraceae incertae sedis</taxon>
        <taxon>Candidatus Scatomonas</taxon>
    </lineage>
</organism>
<name>A0A9D1TA52_9FIRM</name>
<dbReference type="InterPro" id="IPR037185">
    <property type="entry name" value="EmrE-like"/>
</dbReference>
<accession>A0A9D1TA52</accession>
<dbReference type="SUPFAM" id="SSF103481">
    <property type="entry name" value="Multidrug resistance efflux transporter EmrE"/>
    <property type="match status" value="1"/>
</dbReference>
<dbReference type="EMBL" id="DVOO01000015">
    <property type="protein sequence ID" value="HIV25211.1"/>
    <property type="molecule type" value="Genomic_DNA"/>
</dbReference>
<keyword evidence="1" id="KW-1133">Transmembrane helix</keyword>
<keyword evidence="1" id="KW-0812">Transmembrane</keyword>
<evidence type="ECO:0000313" key="2">
    <source>
        <dbReference type="EMBL" id="HIV25211.1"/>
    </source>
</evidence>
<feature type="transmembrane region" description="Helical" evidence="1">
    <location>
        <begin position="39"/>
        <end position="58"/>
    </location>
</feature>
<feature type="transmembrane region" description="Helical" evidence="1">
    <location>
        <begin position="7"/>
        <end position="27"/>
    </location>
</feature>
<feature type="transmembrane region" description="Helical" evidence="1">
    <location>
        <begin position="70"/>
        <end position="90"/>
    </location>
</feature>
<sequence length="116" mass="13545">MKKAKKYVLLHLNILLFSFTSIFSKLASMEFSENGLSGWKLYLFLFLMLANCFVYAIAWQKTIKKFDLMVAYANRSVYLIWSQIWAVVIFHENLSINNIIGICIVFLGVMVVQKYE</sequence>
<dbReference type="Proteomes" id="UP000824169">
    <property type="component" value="Unassembled WGS sequence"/>
</dbReference>